<sequence length="342" mass="37856">MIERRLPAEWEPQDAVLLGWPHETTDWADMLDLVLPVFIRIAVEISLVEMVIIPAPDPDSVRSQLAEAGARMDRVRVHAMSTNDTWARDFGPITIYQNGTPLLLDYGFNGWGLKFPACDDNQVTARLQAAGAFGSSVRELPGLILEGGSLESDGNGTVLTTSACLLEANRNPHLDKTELDQRLRQQLGADHVLWLEHGYLAGDDTDSHIDTLARLAPENGIIYQSCDDPEDEHYAELTAMAEELATLRTREGQPFKLYPLPWPEACYADDGHRLPATYANFLILNTAVLVPVYNSTQDESALAVISRAFPDRKIVAVPCRPLIEQHGSLHCVTMQIPQGVLK</sequence>
<dbReference type="Gene3D" id="3.75.10.10">
    <property type="entry name" value="L-arginine/glycine Amidinotransferase, Chain A"/>
    <property type="match status" value="1"/>
</dbReference>
<gene>
    <name evidence="2" type="ORF">SAMN02745220_01459</name>
</gene>
<dbReference type="STRING" id="1121416.SAMN02745220_01459"/>
<reference evidence="2 3" key="1">
    <citation type="submission" date="2016-12" db="EMBL/GenBank/DDBJ databases">
        <authorList>
            <person name="Song W.-J."/>
            <person name="Kurnit D.M."/>
        </authorList>
    </citation>
    <scope>NUCLEOTIDE SEQUENCE [LARGE SCALE GENOMIC DNA]</scope>
    <source>
        <strain evidence="2 3">DSM 18488</strain>
    </source>
</reference>
<keyword evidence="1" id="KW-0378">Hydrolase</keyword>
<dbReference type="PANTHER" id="PTHR31377:SF0">
    <property type="entry name" value="AGMATINE DEIMINASE-RELATED"/>
    <property type="match status" value="1"/>
</dbReference>
<evidence type="ECO:0000313" key="2">
    <source>
        <dbReference type="EMBL" id="SHO46382.1"/>
    </source>
</evidence>
<protein>
    <submittedName>
        <fullName evidence="2">Agmatine deiminase</fullName>
    </submittedName>
</protein>
<dbReference type="PANTHER" id="PTHR31377">
    <property type="entry name" value="AGMATINE DEIMINASE-RELATED"/>
    <property type="match status" value="1"/>
</dbReference>
<name>A0A1M7Y3E9_9BACT</name>
<keyword evidence="3" id="KW-1185">Reference proteome</keyword>
<evidence type="ECO:0000256" key="1">
    <source>
        <dbReference type="ARBA" id="ARBA00022801"/>
    </source>
</evidence>
<organism evidence="2 3">
    <name type="scientific">Desulfopila aestuarii DSM 18488</name>
    <dbReference type="NCBI Taxonomy" id="1121416"/>
    <lineage>
        <taxon>Bacteria</taxon>
        <taxon>Pseudomonadati</taxon>
        <taxon>Thermodesulfobacteriota</taxon>
        <taxon>Desulfobulbia</taxon>
        <taxon>Desulfobulbales</taxon>
        <taxon>Desulfocapsaceae</taxon>
        <taxon>Desulfopila</taxon>
    </lineage>
</organism>
<dbReference type="EMBL" id="FRFE01000005">
    <property type="protein sequence ID" value="SHO46382.1"/>
    <property type="molecule type" value="Genomic_DNA"/>
</dbReference>
<dbReference type="Proteomes" id="UP000184603">
    <property type="component" value="Unassembled WGS sequence"/>
</dbReference>
<dbReference type="Pfam" id="PF04371">
    <property type="entry name" value="PAD_porph"/>
    <property type="match status" value="1"/>
</dbReference>
<dbReference type="GO" id="GO:0009446">
    <property type="term" value="P:putrescine biosynthetic process"/>
    <property type="evidence" value="ECO:0007669"/>
    <property type="project" value="InterPro"/>
</dbReference>
<dbReference type="AlphaFoldDB" id="A0A1M7Y3E9"/>
<evidence type="ECO:0000313" key="3">
    <source>
        <dbReference type="Proteomes" id="UP000184603"/>
    </source>
</evidence>
<dbReference type="GO" id="GO:0004668">
    <property type="term" value="F:protein-arginine deiminase activity"/>
    <property type="evidence" value="ECO:0007669"/>
    <property type="project" value="InterPro"/>
</dbReference>
<dbReference type="InterPro" id="IPR007466">
    <property type="entry name" value="Peptidyl-Arg-deiminase_porph"/>
</dbReference>
<proteinExistence type="predicted"/>
<dbReference type="SUPFAM" id="SSF55909">
    <property type="entry name" value="Pentein"/>
    <property type="match status" value="1"/>
</dbReference>
<dbReference type="GO" id="GO:0047632">
    <property type="term" value="F:agmatine deiminase activity"/>
    <property type="evidence" value="ECO:0007669"/>
    <property type="project" value="TreeGrafter"/>
</dbReference>
<accession>A0A1M7Y3E9</accession>